<accession>A0A397T6U0</accession>
<keyword evidence="2" id="KW-1185">Reference proteome</keyword>
<gene>
    <name evidence="1" type="ORF">C1645_819976</name>
</gene>
<dbReference type="EMBL" id="QKYT01000113">
    <property type="protein sequence ID" value="RIA93039.1"/>
    <property type="molecule type" value="Genomic_DNA"/>
</dbReference>
<dbReference type="Proteomes" id="UP000265703">
    <property type="component" value="Unassembled WGS sequence"/>
</dbReference>
<name>A0A397T6U0_9GLOM</name>
<protein>
    <submittedName>
        <fullName evidence="1">Uncharacterized protein</fullName>
    </submittedName>
</protein>
<evidence type="ECO:0000313" key="2">
    <source>
        <dbReference type="Proteomes" id="UP000265703"/>
    </source>
</evidence>
<sequence length="155" mass="17548">MNKRIQTISQAGIIKKKIKNLIKAFDTAEKYRGGGKKKSLIREEIYNKFKTKFWLKPGRSSEEIFTVIFDVHNESIRRLGEESSGEGNSDGRSSLLIQEAFTESSTSLIPDTSPKTVKNILIHPQHQHTQYQHPANVINVTINNNYASASDEKES</sequence>
<proteinExistence type="predicted"/>
<dbReference type="AlphaFoldDB" id="A0A397T6U0"/>
<evidence type="ECO:0000313" key="1">
    <source>
        <dbReference type="EMBL" id="RIA93039.1"/>
    </source>
</evidence>
<organism evidence="1 2">
    <name type="scientific">Glomus cerebriforme</name>
    <dbReference type="NCBI Taxonomy" id="658196"/>
    <lineage>
        <taxon>Eukaryota</taxon>
        <taxon>Fungi</taxon>
        <taxon>Fungi incertae sedis</taxon>
        <taxon>Mucoromycota</taxon>
        <taxon>Glomeromycotina</taxon>
        <taxon>Glomeromycetes</taxon>
        <taxon>Glomerales</taxon>
        <taxon>Glomeraceae</taxon>
        <taxon>Glomus</taxon>
    </lineage>
</organism>
<reference evidence="1 2" key="1">
    <citation type="submission" date="2018-06" db="EMBL/GenBank/DDBJ databases">
        <title>Comparative genomics reveals the genomic features of Rhizophagus irregularis, R. cerebriforme, R. diaphanum and Gigaspora rosea, and their symbiotic lifestyle signature.</title>
        <authorList>
            <person name="Morin E."/>
            <person name="San Clemente H."/>
            <person name="Chen E.C.H."/>
            <person name="De La Providencia I."/>
            <person name="Hainaut M."/>
            <person name="Kuo A."/>
            <person name="Kohler A."/>
            <person name="Murat C."/>
            <person name="Tang N."/>
            <person name="Roy S."/>
            <person name="Loubradou J."/>
            <person name="Henrissat B."/>
            <person name="Grigoriev I.V."/>
            <person name="Corradi N."/>
            <person name="Roux C."/>
            <person name="Martin F.M."/>
        </authorList>
    </citation>
    <scope>NUCLEOTIDE SEQUENCE [LARGE SCALE GENOMIC DNA]</scope>
    <source>
        <strain evidence="1 2">DAOM 227022</strain>
    </source>
</reference>
<comment type="caution">
    <text evidence="1">The sequence shown here is derived from an EMBL/GenBank/DDBJ whole genome shotgun (WGS) entry which is preliminary data.</text>
</comment>